<reference evidence="3 4" key="1">
    <citation type="submission" date="2024-04" db="EMBL/GenBank/DDBJ databases">
        <authorList>
            <consortium name="Genoscope - CEA"/>
            <person name="William W."/>
        </authorList>
    </citation>
    <scope>NUCLEOTIDE SEQUENCE [LARGE SCALE GENOMIC DNA]</scope>
</reference>
<dbReference type="InterPro" id="IPR016024">
    <property type="entry name" value="ARM-type_fold"/>
</dbReference>
<feature type="compositionally biased region" description="Basic residues" evidence="2">
    <location>
        <begin position="176"/>
        <end position="187"/>
    </location>
</feature>
<evidence type="ECO:0008006" key="5">
    <source>
        <dbReference type="Google" id="ProtNLM"/>
    </source>
</evidence>
<evidence type="ECO:0000313" key="4">
    <source>
        <dbReference type="Proteomes" id="UP001497497"/>
    </source>
</evidence>
<organism evidence="3 4">
    <name type="scientific">Lymnaea stagnalis</name>
    <name type="common">Great pond snail</name>
    <name type="synonym">Helix stagnalis</name>
    <dbReference type="NCBI Taxonomy" id="6523"/>
    <lineage>
        <taxon>Eukaryota</taxon>
        <taxon>Metazoa</taxon>
        <taxon>Spiralia</taxon>
        <taxon>Lophotrochozoa</taxon>
        <taxon>Mollusca</taxon>
        <taxon>Gastropoda</taxon>
        <taxon>Heterobranchia</taxon>
        <taxon>Euthyneura</taxon>
        <taxon>Panpulmonata</taxon>
        <taxon>Hygrophila</taxon>
        <taxon>Lymnaeoidea</taxon>
        <taxon>Lymnaeidae</taxon>
        <taxon>Lymnaea</taxon>
    </lineage>
</organism>
<feature type="compositionally biased region" description="Basic residues" evidence="2">
    <location>
        <begin position="156"/>
        <end position="167"/>
    </location>
</feature>
<feature type="region of interest" description="Disordered" evidence="2">
    <location>
        <begin position="156"/>
        <end position="209"/>
    </location>
</feature>
<keyword evidence="4" id="KW-1185">Reference proteome</keyword>
<sequence>MADANKTAAVFESLQLNYFSKEWVKSCWDEDFVDLSTLPDTDRDFLEENGYLTEQLTSAQEILSLWLQANNENENGEGLWIILVESEISHKTLVAILAFLCHNSNKISCSFSERAAGVIAASVYLKLIALPGSAAFQIYNPELFLQACRLLNKWKKSGGQSKGKRKRNETNIKASQKSKKSKGGKQKRVSDEALSQANTDDEHQGSEGEDAVLELDPDELEKLDHLMNLLLQDVLLICEKYSLRQSESTAIQLIGVLLNLAKVDPESMSEAMGQWKRKCSSGILVFKAIYLLCQPFHGHVTVIVNELFREFLEQILILEDGKVFASLNRPLLLIRRHALDFVMYLTKEMGERCVQSLKILLQHICCKVPDRTEYRSHAAEAVIELLDCLPDLDFAQMLEWLKRLSKHKKVTQRGFAVDVILRLLEQPERILSADVPPDLSQFTNHKSMICTILSRCSDVNASVSSRALLGFSSCTNSKHNDIVRTIKEVITPVAEQARPTAKQFMPTPVMSLARLTENHDKENDTIEQTMRNSHTPSDKKNSKTPLGRVSAGYFGAIELTPGFNPYLPDTKGVVSMFHRRILESKVVVRKCAIQALQKVIQLEAPEYRDEDLDALRDRCADPALSVRKQAVQALSELLKAFPEDKRIQKAWVFGILPQVMDRETTVQEKCFDLLEEMILLDMKVATRNSSSGIEWDLLSIITDQNCEKLR</sequence>
<evidence type="ECO:0000256" key="2">
    <source>
        <dbReference type="SAM" id="MobiDB-lite"/>
    </source>
</evidence>
<feature type="compositionally biased region" description="Polar residues" evidence="2">
    <location>
        <begin position="526"/>
        <end position="535"/>
    </location>
</feature>
<dbReference type="GO" id="GO:0000796">
    <property type="term" value="C:condensin complex"/>
    <property type="evidence" value="ECO:0007669"/>
    <property type="project" value="TreeGrafter"/>
</dbReference>
<proteinExistence type="predicted"/>
<comment type="caution">
    <text evidence="3">The sequence shown here is derived from an EMBL/GenBank/DDBJ whole genome shotgun (WGS) entry which is preliminary data.</text>
</comment>
<dbReference type="PANTHER" id="PTHR14222:SF1">
    <property type="entry name" value="CONDENSIN-2 COMPLEX SUBUNIT D3"/>
    <property type="match status" value="1"/>
</dbReference>
<dbReference type="Gene3D" id="1.25.10.10">
    <property type="entry name" value="Leucine-rich Repeat Variant"/>
    <property type="match status" value="2"/>
</dbReference>
<dbReference type="GO" id="GO:0007076">
    <property type="term" value="P:mitotic chromosome condensation"/>
    <property type="evidence" value="ECO:0007669"/>
    <property type="project" value="InterPro"/>
</dbReference>
<dbReference type="Proteomes" id="UP001497497">
    <property type="component" value="Unassembled WGS sequence"/>
</dbReference>
<dbReference type="InterPro" id="IPR011989">
    <property type="entry name" value="ARM-like"/>
</dbReference>
<dbReference type="AlphaFoldDB" id="A0AAV2IMH6"/>
<dbReference type="GO" id="GO:0010032">
    <property type="term" value="P:meiotic chromosome condensation"/>
    <property type="evidence" value="ECO:0007669"/>
    <property type="project" value="TreeGrafter"/>
</dbReference>
<name>A0AAV2IMH6_LYMST</name>
<evidence type="ECO:0000256" key="1">
    <source>
        <dbReference type="ARBA" id="ARBA00023067"/>
    </source>
</evidence>
<dbReference type="GO" id="GO:0000779">
    <property type="term" value="C:condensed chromosome, centromeric region"/>
    <property type="evidence" value="ECO:0007669"/>
    <property type="project" value="TreeGrafter"/>
</dbReference>
<dbReference type="EMBL" id="CAXITT010000993">
    <property type="protein sequence ID" value="CAL1547496.1"/>
    <property type="molecule type" value="Genomic_DNA"/>
</dbReference>
<keyword evidence="1" id="KW-0226">DNA condensation</keyword>
<feature type="region of interest" description="Disordered" evidence="2">
    <location>
        <begin position="526"/>
        <end position="545"/>
    </location>
</feature>
<dbReference type="InterPro" id="IPR026971">
    <property type="entry name" value="CND1/NCAPD3"/>
</dbReference>
<accession>A0AAV2IMH6</accession>
<evidence type="ECO:0000313" key="3">
    <source>
        <dbReference type="EMBL" id="CAL1547496.1"/>
    </source>
</evidence>
<dbReference type="GO" id="GO:0042393">
    <property type="term" value="F:histone binding"/>
    <property type="evidence" value="ECO:0007669"/>
    <property type="project" value="TreeGrafter"/>
</dbReference>
<protein>
    <recommendedName>
        <fullName evidence="5">Condensin-2 complex subunit D3</fullName>
    </recommendedName>
</protein>
<dbReference type="SUPFAM" id="SSF48371">
    <property type="entry name" value="ARM repeat"/>
    <property type="match status" value="1"/>
</dbReference>
<gene>
    <name evidence="3" type="ORF">GSLYS_00020813001</name>
</gene>
<dbReference type="PANTHER" id="PTHR14222">
    <property type="entry name" value="CONDENSIN"/>
    <property type="match status" value="1"/>
</dbReference>